<evidence type="ECO:0000256" key="3">
    <source>
        <dbReference type="ARBA" id="ARBA00022989"/>
    </source>
</evidence>
<keyword evidence="2 5" id="KW-0812">Transmembrane</keyword>
<keyword evidence="3 5" id="KW-1133">Transmembrane helix</keyword>
<evidence type="ECO:0000256" key="4">
    <source>
        <dbReference type="ARBA" id="ARBA00023136"/>
    </source>
</evidence>
<dbReference type="EMBL" id="MLOK01000010">
    <property type="protein sequence ID" value="OIM22142.1"/>
    <property type="molecule type" value="Genomic_DNA"/>
</dbReference>
<reference evidence="6 8" key="1">
    <citation type="journal article" date="2016" name="BMC Genomics">
        <title>Consensus pan-genome assembly of the specialised wine bacterium Oenococcus oeni.</title>
        <authorList>
            <person name="Sternes P.R."/>
            <person name="Borneman A.R."/>
        </authorList>
    </citation>
    <scope>NUCLEOTIDE SEQUENCE [LARGE SCALE GENOMIC DNA]</scope>
    <source>
        <strain evidence="6 8">AWRIB661</strain>
    </source>
</reference>
<keyword evidence="4 5" id="KW-0472">Membrane</keyword>
<dbReference type="CDD" id="cd16914">
    <property type="entry name" value="EcfT"/>
    <property type="match status" value="1"/>
</dbReference>
<evidence type="ECO:0000256" key="5">
    <source>
        <dbReference type="SAM" id="Phobius"/>
    </source>
</evidence>
<evidence type="ECO:0000313" key="8">
    <source>
        <dbReference type="Proteomes" id="UP000181728"/>
    </source>
</evidence>
<dbReference type="AlphaFoldDB" id="A0A483B095"/>
<protein>
    <submittedName>
        <fullName evidence="6">Cobalt ABC transporter permease</fullName>
    </submittedName>
    <submittedName>
        <fullName evidence="7">HMP/thiamine permease</fullName>
    </submittedName>
</protein>
<sequence length="216" mass="25112">MKPALKFILVFFIGLELAFIRSLWLNIFTIIGAMIYLLFKHVSIRKFIWIGLIGFIPFVGSWFMYFNLSIDHSAPFAWIMASRVYAYMFLGGVVVYSQTTTQLMRSFEQDLHMNPTFVYGILGALNFLPKMNRQIKIIRASGKMRGVRLTIFSPQLYVKAIYNSFVWSNNLSQAMYAHGFLEDAKRTHYQQKPLTCKEILEFLFMIILSIIASLIK</sequence>
<accession>A0A483B095</accession>
<dbReference type="InterPro" id="IPR003339">
    <property type="entry name" value="ABC/ECF_trnsptr_transmembrane"/>
</dbReference>
<dbReference type="RefSeq" id="WP_002817433.1">
    <property type="nucleotide sequence ID" value="NZ_JMIS01000003.1"/>
</dbReference>
<reference evidence="7 9" key="2">
    <citation type="submission" date="2018-08" db="EMBL/GenBank/DDBJ databases">
        <authorList>
            <person name="Lorentzen P. G. S. M."/>
        </authorList>
    </citation>
    <scope>NUCLEOTIDE SEQUENCE [LARGE SCALE GENOMIC DNA]</scope>
    <source>
        <strain evidence="7 9">CRBO_1381</strain>
    </source>
</reference>
<feature type="transmembrane region" description="Helical" evidence="5">
    <location>
        <begin position="111"/>
        <end position="129"/>
    </location>
</feature>
<evidence type="ECO:0000256" key="2">
    <source>
        <dbReference type="ARBA" id="ARBA00022692"/>
    </source>
</evidence>
<dbReference type="GO" id="GO:0005886">
    <property type="term" value="C:plasma membrane"/>
    <property type="evidence" value="ECO:0007669"/>
    <property type="project" value="UniProtKB-ARBA"/>
</dbReference>
<evidence type="ECO:0000256" key="1">
    <source>
        <dbReference type="ARBA" id="ARBA00004141"/>
    </source>
</evidence>
<dbReference type="EMBL" id="LR031358">
    <property type="protein sequence ID" value="VDB97169.1"/>
    <property type="molecule type" value="Genomic_DNA"/>
</dbReference>
<proteinExistence type="predicted"/>
<organism evidence="6 8">
    <name type="scientific">Oenococcus oeni</name>
    <name type="common">Leuconostoc oenos</name>
    <dbReference type="NCBI Taxonomy" id="1247"/>
    <lineage>
        <taxon>Bacteria</taxon>
        <taxon>Bacillati</taxon>
        <taxon>Bacillota</taxon>
        <taxon>Bacilli</taxon>
        <taxon>Lactobacillales</taxon>
        <taxon>Lactobacillaceae</taxon>
        <taxon>Oenococcus</taxon>
    </lineage>
</organism>
<feature type="transmembrane region" description="Helical" evidence="5">
    <location>
        <begin position="7"/>
        <end position="35"/>
    </location>
</feature>
<dbReference type="Proteomes" id="UP000294726">
    <property type="component" value="Chromosome"/>
</dbReference>
<feature type="transmembrane region" description="Helical" evidence="5">
    <location>
        <begin position="199"/>
        <end position="215"/>
    </location>
</feature>
<comment type="subcellular location">
    <subcellularLocation>
        <location evidence="1">Membrane</location>
        <topology evidence="1">Multi-pass membrane protein</topology>
    </subcellularLocation>
</comment>
<feature type="transmembrane region" description="Helical" evidence="5">
    <location>
        <begin position="47"/>
        <end position="66"/>
    </location>
</feature>
<evidence type="ECO:0000313" key="9">
    <source>
        <dbReference type="Proteomes" id="UP000294726"/>
    </source>
</evidence>
<name>A0A483B095_OENOE</name>
<feature type="transmembrane region" description="Helical" evidence="5">
    <location>
        <begin position="78"/>
        <end position="99"/>
    </location>
</feature>
<gene>
    <name evidence="6" type="ORF">ATX59_00900</name>
    <name evidence="7" type="ORF">OENI_0173</name>
</gene>
<dbReference type="Proteomes" id="UP000181728">
    <property type="component" value="Unassembled WGS sequence"/>
</dbReference>
<evidence type="ECO:0000313" key="6">
    <source>
        <dbReference type="EMBL" id="OIM22142.1"/>
    </source>
</evidence>
<evidence type="ECO:0000313" key="7">
    <source>
        <dbReference type="EMBL" id="VDB97169.1"/>
    </source>
</evidence>